<dbReference type="EMBL" id="CP004387">
    <property type="protein sequence ID" value="AJD49937.1"/>
    <property type="molecule type" value="Genomic_DNA"/>
</dbReference>
<accession>A0A0B4XUK0</accession>
<dbReference type="PANTHER" id="PTHR42935:SF1">
    <property type="entry name" value="SLR0930 PROTEIN"/>
    <property type="match status" value="1"/>
</dbReference>
<dbReference type="InterPro" id="IPR027417">
    <property type="entry name" value="P-loop_NTPase"/>
</dbReference>
<dbReference type="OrthoDB" id="9812140at2"/>
<dbReference type="RefSeq" id="WP_008734771.1">
    <property type="nucleotide sequence ID" value="NZ_CP004387.1"/>
</dbReference>
<dbReference type="Gene3D" id="3.40.50.300">
    <property type="entry name" value="P-loop containing nucleotide triphosphate hydrolases"/>
    <property type="match status" value="1"/>
</dbReference>
<dbReference type="PANTHER" id="PTHR42935">
    <property type="entry name" value="SLR0930 PROTEIN"/>
    <property type="match status" value="1"/>
</dbReference>
<feature type="domain" description="AAA+ ATPase" evidence="1">
    <location>
        <begin position="57"/>
        <end position="183"/>
    </location>
</feature>
<dbReference type="InterPro" id="IPR003593">
    <property type="entry name" value="AAA+_ATPase"/>
</dbReference>
<dbReference type="HOGENOM" id="CLU_039512_0_0_6"/>
<dbReference type="Pfam" id="PF05673">
    <property type="entry name" value="DUF815"/>
    <property type="match status" value="1"/>
</dbReference>
<sequence>MSSIDWKLTTAAVWRAHNRQLRAVRHLDPIRLDDLLGVDTQKGKLVRNTERFLAGEPCNHVLLWGSRGTGKSSLVKAVLNEFAPQGLRLIEVDKDELASLPEIVDDIRERAQRFVIYCDDLSFDEGERGYKHLKTVLEGSIELPPENVRIYATSNRRHLLPEYHRDNAASRVVDGELHLGDAVEEKISLADRFGLGLSFYPISEQQYFEMIDHLFPAVNDREQLHTLARRFSMEKGGRSGRTARQFWNQHSGDI</sequence>
<evidence type="ECO:0000313" key="3">
    <source>
        <dbReference type="Proteomes" id="UP000006764"/>
    </source>
</evidence>
<reference evidence="2 3" key="1">
    <citation type="journal article" date="2012" name="J. Bacteriol.">
        <title>Genome sequence of an alkane-degrading bacterium, Alcanivorax pacificus type strain W11-5, isolated from deep sea sediment.</title>
        <authorList>
            <person name="Lai Q."/>
            <person name="Shao Z."/>
        </authorList>
    </citation>
    <scope>NUCLEOTIDE SEQUENCE [LARGE SCALE GENOMIC DNA]</scope>
    <source>
        <strain evidence="2 3">W11-5</strain>
    </source>
</reference>
<name>A0A0B4XUK0_9GAMM</name>
<evidence type="ECO:0000259" key="1">
    <source>
        <dbReference type="SMART" id="SM00382"/>
    </source>
</evidence>
<proteinExistence type="predicted"/>
<gene>
    <name evidence="2" type="ORF">S7S_17625</name>
</gene>
<dbReference type="SMART" id="SM00382">
    <property type="entry name" value="AAA"/>
    <property type="match status" value="1"/>
</dbReference>
<dbReference type="InterPro" id="IPR008533">
    <property type="entry name" value="DUF815"/>
</dbReference>
<dbReference type="STRING" id="391936.S7S_17625"/>
<dbReference type="CDD" id="cd00009">
    <property type="entry name" value="AAA"/>
    <property type="match status" value="1"/>
</dbReference>
<dbReference type="KEGG" id="apac:S7S_17625"/>
<evidence type="ECO:0000313" key="2">
    <source>
        <dbReference type="EMBL" id="AJD49937.1"/>
    </source>
</evidence>
<dbReference type="AlphaFoldDB" id="A0A0B4XUK0"/>
<dbReference type="Proteomes" id="UP000006764">
    <property type="component" value="Chromosome"/>
</dbReference>
<dbReference type="SUPFAM" id="SSF52540">
    <property type="entry name" value="P-loop containing nucleoside triphosphate hydrolases"/>
    <property type="match status" value="1"/>
</dbReference>
<keyword evidence="3" id="KW-1185">Reference proteome</keyword>
<protein>
    <recommendedName>
        <fullName evidence="1">AAA+ ATPase domain-containing protein</fullName>
    </recommendedName>
</protein>
<organism evidence="2 3">
    <name type="scientific">Isoalcanivorax pacificus W11-5</name>
    <dbReference type="NCBI Taxonomy" id="391936"/>
    <lineage>
        <taxon>Bacteria</taxon>
        <taxon>Pseudomonadati</taxon>
        <taxon>Pseudomonadota</taxon>
        <taxon>Gammaproteobacteria</taxon>
        <taxon>Oceanospirillales</taxon>
        <taxon>Alcanivoracaceae</taxon>
        <taxon>Isoalcanivorax</taxon>
    </lineage>
</organism>